<keyword evidence="2" id="KW-0489">Methyltransferase</keyword>
<dbReference type="PANTHER" id="PTHR12843">
    <property type="entry name" value="PROTEIN-LYSINE N-METHYLTRANSFERASE METTL10"/>
    <property type="match status" value="1"/>
</dbReference>
<dbReference type="PANTHER" id="PTHR12843:SF5">
    <property type="entry name" value="EEF1A LYSINE METHYLTRANSFERASE 2"/>
    <property type="match status" value="1"/>
</dbReference>
<accession>A0A1F7UV17</accession>
<dbReference type="Pfam" id="PF13847">
    <property type="entry name" value="Methyltransf_31"/>
    <property type="match status" value="1"/>
</dbReference>
<dbReference type="Proteomes" id="UP000176897">
    <property type="component" value="Unassembled WGS sequence"/>
</dbReference>
<dbReference type="SUPFAM" id="SSF53335">
    <property type="entry name" value="S-adenosyl-L-methionine-dependent methyltransferases"/>
    <property type="match status" value="1"/>
</dbReference>
<name>A0A1F7UV17_9BACT</name>
<dbReference type="GO" id="GO:0008168">
    <property type="term" value="F:methyltransferase activity"/>
    <property type="evidence" value="ECO:0007669"/>
    <property type="project" value="UniProtKB-KW"/>
</dbReference>
<dbReference type="InterPro" id="IPR029063">
    <property type="entry name" value="SAM-dependent_MTases_sf"/>
</dbReference>
<dbReference type="InterPro" id="IPR025714">
    <property type="entry name" value="Methyltranfer_dom"/>
</dbReference>
<gene>
    <name evidence="2" type="ORF">A3B21_05350</name>
</gene>
<dbReference type="EMBL" id="MGEJ01000001">
    <property type="protein sequence ID" value="OGL82106.1"/>
    <property type="molecule type" value="Genomic_DNA"/>
</dbReference>
<dbReference type="GO" id="GO:0032259">
    <property type="term" value="P:methylation"/>
    <property type="evidence" value="ECO:0007669"/>
    <property type="project" value="UniProtKB-KW"/>
</dbReference>
<evidence type="ECO:0000259" key="1">
    <source>
        <dbReference type="Pfam" id="PF13847"/>
    </source>
</evidence>
<organism evidence="2 3">
    <name type="scientific">Candidatus Uhrbacteria bacterium RIFCSPLOWO2_01_FULL_47_24</name>
    <dbReference type="NCBI Taxonomy" id="1802401"/>
    <lineage>
        <taxon>Bacteria</taxon>
        <taxon>Candidatus Uhriibacteriota</taxon>
    </lineage>
</organism>
<feature type="domain" description="Methyltransferase" evidence="1">
    <location>
        <begin position="45"/>
        <end position="156"/>
    </location>
</feature>
<dbReference type="CDD" id="cd02440">
    <property type="entry name" value="AdoMet_MTases"/>
    <property type="match status" value="1"/>
</dbReference>
<evidence type="ECO:0000313" key="3">
    <source>
        <dbReference type="Proteomes" id="UP000176897"/>
    </source>
</evidence>
<dbReference type="AlphaFoldDB" id="A0A1F7UV17"/>
<proteinExistence type="predicted"/>
<dbReference type="STRING" id="1802401.A3B21_05350"/>
<protein>
    <submittedName>
        <fullName evidence="2">SAM-dependent methyltransferase</fullName>
    </submittedName>
</protein>
<evidence type="ECO:0000313" key="2">
    <source>
        <dbReference type="EMBL" id="OGL82106.1"/>
    </source>
</evidence>
<dbReference type="Gene3D" id="3.40.50.150">
    <property type="entry name" value="Vaccinia Virus protein VP39"/>
    <property type="match status" value="1"/>
</dbReference>
<keyword evidence="2" id="KW-0808">Transferase</keyword>
<reference evidence="2 3" key="1">
    <citation type="journal article" date="2016" name="Nat. Commun.">
        <title>Thousands of microbial genomes shed light on interconnected biogeochemical processes in an aquifer system.</title>
        <authorList>
            <person name="Anantharaman K."/>
            <person name="Brown C.T."/>
            <person name="Hug L.A."/>
            <person name="Sharon I."/>
            <person name="Castelle C.J."/>
            <person name="Probst A.J."/>
            <person name="Thomas B.C."/>
            <person name="Singh A."/>
            <person name="Wilkins M.J."/>
            <person name="Karaoz U."/>
            <person name="Brodie E.L."/>
            <person name="Williams K.H."/>
            <person name="Hubbard S.S."/>
            <person name="Banfield J.F."/>
        </authorList>
    </citation>
    <scope>NUCLEOTIDE SEQUENCE [LARGE SCALE GENOMIC DNA]</scope>
</reference>
<comment type="caution">
    <text evidence="2">The sequence shown here is derived from an EMBL/GenBank/DDBJ whole genome shotgun (WGS) entry which is preliminary data.</text>
</comment>
<sequence length="207" mass="23859">MDSSSTKQHWEKIYQEKDTAREVSWYQDTPKTSIDLILSTGVDGNADIIDVGGGDSKLVDELWELDFKNIFILDISAQALQKAKTRLGEKGKSVIWAEADILEFDTESRFDIWHDRAAFHFLTKKEDIVRYVKIAGKLIKTDGYLIISTFSMNGPKKCSGLDITQYSEDSIKKTFQKDFGHIRSFEEIHTTPFNTKQNFLFNIFKRK</sequence>